<dbReference type="SUPFAM" id="SSF46894">
    <property type="entry name" value="C-terminal effector domain of the bipartite response regulators"/>
    <property type="match status" value="1"/>
</dbReference>
<dbReference type="InterPro" id="IPR036388">
    <property type="entry name" value="WH-like_DNA-bd_sf"/>
</dbReference>
<evidence type="ECO:0000259" key="1">
    <source>
        <dbReference type="Pfam" id="PF08769"/>
    </source>
</evidence>
<dbReference type="Pfam" id="PF08769">
    <property type="entry name" value="Spo0A_C"/>
    <property type="match status" value="1"/>
</dbReference>
<name>A0A174MK56_9FIRM</name>
<dbReference type="GO" id="GO:0042173">
    <property type="term" value="P:regulation of sporulation resulting in formation of a cellular spore"/>
    <property type="evidence" value="ECO:0007669"/>
    <property type="project" value="InterPro"/>
</dbReference>
<reference evidence="2 3" key="1">
    <citation type="submission" date="2015-09" db="EMBL/GenBank/DDBJ databases">
        <authorList>
            <consortium name="Pathogen Informatics"/>
        </authorList>
    </citation>
    <scope>NUCLEOTIDE SEQUENCE [LARGE SCALE GENOMIC DNA]</scope>
    <source>
        <strain evidence="2 3">2789STDY5834911</strain>
    </source>
</reference>
<dbReference type="Proteomes" id="UP000095712">
    <property type="component" value="Unassembled WGS sequence"/>
</dbReference>
<dbReference type="OrthoDB" id="1974216at2"/>
<dbReference type="GO" id="GO:0003677">
    <property type="term" value="F:DNA binding"/>
    <property type="evidence" value="ECO:0007669"/>
    <property type="project" value="InterPro"/>
</dbReference>
<dbReference type="RefSeq" id="WP_082419145.1">
    <property type="nucleotide sequence ID" value="NZ_CZAW01000010.1"/>
</dbReference>
<sequence length="157" mass="18306">MMITREKVEDVLLRMGMSVNLKGFGYIRDSVLMLDAEKDIKLTYLYFKIAKEYGTTAQGVERAIRHAFETVRNCKADFEVVEYYIGFINCSNSASLSMLRMRIKEELKKQGIHNVNEMLLPYITENRLQELIRESFNEFLMEIAGRLIFSARADIEN</sequence>
<dbReference type="Gene3D" id="1.10.10.10">
    <property type="entry name" value="Winged helix-like DNA-binding domain superfamily/Winged helix DNA-binding domain"/>
    <property type="match status" value="1"/>
</dbReference>
<protein>
    <submittedName>
        <fullName evidence="2">Stage 0 sporulation protein A</fullName>
    </submittedName>
</protein>
<dbReference type="EMBL" id="CZAW01000010">
    <property type="protein sequence ID" value="CUP34540.1"/>
    <property type="molecule type" value="Genomic_DNA"/>
</dbReference>
<dbReference type="AlphaFoldDB" id="A0A174MK56"/>
<dbReference type="GO" id="GO:0003700">
    <property type="term" value="F:DNA-binding transcription factor activity"/>
    <property type="evidence" value="ECO:0007669"/>
    <property type="project" value="InterPro"/>
</dbReference>
<dbReference type="InterPro" id="IPR016032">
    <property type="entry name" value="Sig_transdc_resp-reg_C-effctor"/>
</dbReference>
<dbReference type="InterPro" id="IPR014879">
    <property type="entry name" value="Spo0A_C"/>
</dbReference>
<dbReference type="GO" id="GO:0005509">
    <property type="term" value="F:calcium ion binding"/>
    <property type="evidence" value="ECO:0007669"/>
    <property type="project" value="InterPro"/>
</dbReference>
<dbReference type="GO" id="GO:0005737">
    <property type="term" value="C:cytoplasm"/>
    <property type="evidence" value="ECO:0007669"/>
    <property type="project" value="InterPro"/>
</dbReference>
<evidence type="ECO:0000313" key="3">
    <source>
        <dbReference type="Proteomes" id="UP000095712"/>
    </source>
</evidence>
<feature type="domain" description="Sporulation initiation factor Spo0A C-terminal" evidence="1">
    <location>
        <begin position="8"/>
        <end position="86"/>
    </location>
</feature>
<evidence type="ECO:0000313" key="2">
    <source>
        <dbReference type="EMBL" id="CUP34540.1"/>
    </source>
</evidence>
<proteinExistence type="predicted"/>
<gene>
    <name evidence="2" type="primary">spo0A_2</name>
    <name evidence="2" type="ORF">ERS852523_01328</name>
</gene>
<accession>A0A174MK56</accession>
<organism evidence="2 3">
    <name type="scientific">Blautia wexlerae</name>
    <dbReference type="NCBI Taxonomy" id="418240"/>
    <lineage>
        <taxon>Bacteria</taxon>
        <taxon>Bacillati</taxon>
        <taxon>Bacillota</taxon>
        <taxon>Clostridia</taxon>
        <taxon>Lachnospirales</taxon>
        <taxon>Lachnospiraceae</taxon>
        <taxon>Blautia</taxon>
    </lineage>
</organism>